<feature type="chain" id="PRO_5015609253" description="Gingipain domain-containing protein" evidence="1">
    <location>
        <begin position="22"/>
        <end position="1072"/>
    </location>
</feature>
<dbReference type="Pfam" id="PF01364">
    <property type="entry name" value="Peptidase_C25"/>
    <property type="match status" value="1"/>
</dbReference>
<accession>A0A2S7IT68</accession>
<evidence type="ECO:0000256" key="1">
    <source>
        <dbReference type="SAM" id="SignalP"/>
    </source>
</evidence>
<name>A0A2S7IT68_9BACT</name>
<dbReference type="InterPro" id="IPR013783">
    <property type="entry name" value="Ig-like_fold"/>
</dbReference>
<evidence type="ECO:0000259" key="3">
    <source>
        <dbReference type="Pfam" id="PF18962"/>
    </source>
</evidence>
<feature type="signal peptide" evidence="1">
    <location>
        <begin position="1"/>
        <end position="21"/>
    </location>
</feature>
<dbReference type="RefSeq" id="WP_104713714.1">
    <property type="nucleotide sequence ID" value="NZ_PTRA01000001.1"/>
</dbReference>
<dbReference type="EMBL" id="PTRA01000001">
    <property type="protein sequence ID" value="PQA60913.1"/>
    <property type="molecule type" value="Genomic_DNA"/>
</dbReference>
<dbReference type="CDD" id="cd02258">
    <property type="entry name" value="Peptidase_C25_N"/>
    <property type="match status" value="1"/>
</dbReference>
<organism evidence="4 5">
    <name type="scientific">Siphonobacter curvatus</name>
    <dbReference type="NCBI Taxonomy" id="2094562"/>
    <lineage>
        <taxon>Bacteria</taxon>
        <taxon>Pseudomonadati</taxon>
        <taxon>Bacteroidota</taxon>
        <taxon>Cytophagia</taxon>
        <taxon>Cytophagales</taxon>
        <taxon>Cytophagaceae</taxon>
        <taxon>Siphonobacter</taxon>
    </lineage>
</organism>
<dbReference type="InterPro" id="IPR001769">
    <property type="entry name" value="Gingipain"/>
</dbReference>
<proteinExistence type="predicted"/>
<dbReference type="NCBIfam" id="TIGR04183">
    <property type="entry name" value="Por_Secre_tail"/>
    <property type="match status" value="1"/>
</dbReference>
<dbReference type="AlphaFoldDB" id="A0A2S7IT68"/>
<evidence type="ECO:0000259" key="2">
    <source>
        <dbReference type="Pfam" id="PF01364"/>
    </source>
</evidence>
<gene>
    <name evidence="4" type="ORF">C5O19_15265</name>
</gene>
<evidence type="ECO:0008006" key="6">
    <source>
        <dbReference type="Google" id="ProtNLM"/>
    </source>
</evidence>
<dbReference type="GO" id="GO:0006508">
    <property type="term" value="P:proteolysis"/>
    <property type="evidence" value="ECO:0007669"/>
    <property type="project" value="InterPro"/>
</dbReference>
<keyword evidence="1" id="KW-0732">Signal</keyword>
<comment type="caution">
    <text evidence="4">The sequence shown here is derived from an EMBL/GenBank/DDBJ whole genome shotgun (WGS) entry which is preliminary data.</text>
</comment>
<protein>
    <recommendedName>
        <fullName evidence="6">Gingipain domain-containing protein</fullName>
    </recommendedName>
</protein>
<feature type="domain" description="Secretion system C-terminal sorting" evidence="3">
    <location>
        <begin position="996"/>
        <end position="1070"/>
    </location>
</feature>
<dbReference type="Gene3D" id="3.40.50.1460">
    <property type="match status" value="1"/>
</dbReference>
<dbReference type="Gene3D" id="2.60.40.10">
    <property type="entry name" value="Immunoglobulins"/>
    <property type="match status" value="2"/>
</dbReference>
<feature type="domain" description="Gingipain" evidence="2">
    <location>
        <begin position="399"/>
        <end position="753"/>
    </location>
</feature>
<reference evidence="5" key="1">
    <citation type="submission" date="2018-02" db="EMBL/GenBank/DDBJ databases">
        <title>Genome sequencing of Solimonas sp. HR-BB.</title>
        <authorList>
            <person name="Lee Y."/>
            <person name="Jeon C.O."/>
        </authorList>
    </citation>
    <scope>NUCLEOTIDE SEQUENCE [LARGE SCALE GENOMIC DNA]</scope>
    <source>
        <strain evidence="5">HR-U</strain>
    </source>
</reference>
<evidence type="ECO:0000313" key="4">
    <source>
        <dbReference type="EMBL" id="PQA60913.1"/>
    </source>
</evidence>
<dbReference type="Proteomes" id="UP000239590">
    <property type="component" value="Unassembled WGS sequence"/>
</dbReference>
<dbReference type="OrthoDB" id="9757650at2"/>
<keyword evidence="5" id="KW-1185">Reference proteome</keyword>
<dbReference type="Pfam" id="PF18962">
    <property type="entry name" value="Por_Secre_tail"/>
    <property type="match status" value="1"/>
</dbReference>
<sequence length="1072" mass="116910">MKKLYYLLFLLLLCVTKPSFAQQSGNEWINYQQTYFKIPVTQKGIYRITYAELQNAGFDLSANPQQIQVFRRGVEQAITVAGEGDGRLDGSDYIEFFGVGNDGSRDAELYVPKESQTNPYVSLFTDNSYYFLTVSQGAKGKRVASSTLAKGGLVAEKYHLEQSVTAYKSTFEVGASFDASNGFQDYQQGISVSEFSAGKGYLDTYIKVTNGRDYSLAVSNPYLEGPAPSLEASFYGVNKGSHQIDLSVGNSSVTTVSFANVQLSNTAKPLEWANLSTTNAAVRVTSKAGSNAVVYFKLNYSQTLDLNQVTIGKSIHSRPNASGTSLFQFSNATGQDQVYDVTDLNNIQRITSTLSGSTLEAVVGNTQQTRNLWVNRSVSNVSRIERVTFRSITPADYNYLILTHKSLQQAANDYATYRASSQGGSYRPLVVDMELISNLFNYGENSPLAIRRFADYMAKSGPAKHLFLIGKAIAPQYFRLILGTSEAMNDVNLVPTGGWPGSDWLLVMGINGKPANVPALSVGRLNTTTSDEVYAYLNKVKEYESQPVALWRKNFLNLSGGREFSYEIPTFRNFAANYSNTVKNAPLGGNPKILSKQTTANVEFFDVSKEVNAGLSMITFFGHSGPGYTDIDIGLATNSNFNNKGKYPIMFVNGCEAGNIFSNDNIQTVGTNWVNTPDRGAIVFLGSSFLGWPSYLDRYSSLLFQNLSSSTYLNKSFGDVLVATTTRYVSDNPNNKMTVGHAQEFNLQGDPAIVPFPLTKPDLAFDAGSLFVESGSTSTGNFKLGVAVSNLGTVSGSPVKVSLKRTASTGSASTTTDLGTLTFNPVRYRDTLYFDVKNTSNAVTNNQINAVIDAENTIDEVTKSNNQLGFDYVIDAPLPVSLIYFRGQVESSTGKNFTGMDVTTIPENVGVLSWKVTDEKNIVGYGVEKSVDGKNWFSIGFTPSQNTSSALYTFYDTKLQVGNSYYRLKIDEASEPDHYSKIIALSLAPTYGLVAYPSPADADVTIRIKENAGRTATAVKAVLYSPMGQAVWKGELQNGTVTIPTQSLTNGLYHLQVNDGTAIQKQKIVVAH</sequence>
<dbReference type="InterPro" id="IPR026444">
    <property type="entry name" value="Secre_tail"/>
</dbReference>
<dbReference type="SUPFAM" id="SSF52129">
    <property type="entry name" value="Caspase-like"/>
    <property type="match status" value="1"/>
</dbReference>
<evidence type="ECO:0000313" key="5">
    <source>
        <dbReference type="Proteomes" id="UP000239590"/>
    </source>
</evidence>
<dbReference type="GO" id="GO:0008234">
    <property type="term" value="F:cysteine-type peptidase activity"/>
    <property type="evidence" value="ECO:0007669"/>
    <property type="project" value="InterPro"/>
</dbReference>
<dbReference type="InterPro" id="IPR029030">
    <property type="entry name" value="Caspase-like_dom_sf"/>
</dbReference>